<accession>A0A3R7KYE0</accession>
<dbReference type="Proteomes" id="UP000283634">
    <property type="component" value="Unassembled WGS sequence"/>
</dbReference>
<reference evidence="1 2" key="1">
    <citation type="journal article" date="2018" name="BMC Genomics">
        <title>Genomic comparison of Trypanosoma conorhini and Trypanosoma rangeli to Trypanosoma cruzi strains of high and low virulence.</title>
        <authorList>
            <person name="Bradwell K.R."/>
            <person name="Koparde V.N."/>
            <person name="Matveyev A.V."/>
            <person name="Serrano M.G."/>
            <person name="Alves J.M."/>
            <person name="Parikh H."/>
            <person name="Huang B."/>
            <person name="Lee V."/>
            <person name="Espinosa-Alvarez O."/>
            <person name="Ortiz P.A."/>
            <person name="Costa-Martins A.G."/>
            <person name="Teixeira M.M."/>
            <person name="Buck G.A."/>
        </authorList>
    </citation>
    <scope>NUCLEOTIDE SEQUENCE [LARGE SCALE GENOMIC DNA]</scope>
    <source>
        <strain evidence="1 2">AM80</strain>
    </source>
</reference>
<proteinExistence type="predicted"/>
<dbReference type="AlphaFoldDB" id="A0A3R7KYE0"/>
<comment type="caution">
    <text evidence="1">The sequence shown here is derived from an EMBL/GenBank/DDBJ whole genome shotgun (WGS) entry which is preliminary data.</text>
</comment>
<gene>
    <name evidence="1" type="ORF">TraAM80_05551</name>
</gene>
<dbReference type="OrthoDB" id="10577039at2759"/>
<dbReference type="RefSeq" id="XP_029237729.1">
    <property type="nucleotide sequence ID" value="XM_029382425.1"/>
</dbReference>
<keyword evidence="2" id="KW-1185">Reference proteome</keyword>
<dbReference type="GeneID" id="40329484"/>
<evidence type="ECO:0000313" key="1">
    <source>
        <dbReference type="EMBL" id="RNF03807.1"/>
    </source>
</evidence>
<protein>
    <submittedName>
        <fullName evidence="1">Uncharacterized protein</fullName>
    </submittedName>
</protein>
<name>A0A3R7KYE0_TRYRA</name>
<dbReference type="OMA" id="WAGEMRN"/>
<organism evidence="1 2">
    <name type="scientific">Trypanosoma rangeli</name>
    <dbReference type="NCBI Taxonomy" id="5698"/>
    <lineage>
        <taxon>Eukaryota</taxon>
        <taxon>Discoba</taxon>
        <taxon>Euglenozoa</taxon>
        <taxon>Kinetoplastea</taxon>
        <taxon>Metakinetoplastina</taxon>
        <taxon>Trypanosomatida</taxon>
        <taxon>Trypanosomatidae</taxon>
        <taxon>Trypanosoma</taxon>
        <taxon>Herpetosoma</taxon>
    </lineage>
</organism>
<evidence type="ECO:0000313" key="2">
    <source>
        <dbReference type="Proteomes" id="UP000283634"/>
    </source>
</evidence>
<sequence length="419" mass="44897">MCHVLSLENVSNEASSGVDERGRHQASLAEKDALDVMAPRERLPAACHKLAMQCLTYSRVGNAVVRSAWDSLPSPTNVGAALPSSALRIYAKTQPSLTRRLSWGKFTLQRSQHSPPIKPAACTATAAPDVTVKKSLAQLQRRNSPEQAVPPNKHALFDQAYRGLMRERMILEKLNEIVEEVRDAAYAADAEECDGLQVVHNPLADATLPLWAGEMRNAPAAAAAQTLPALPCICQRQTVCCNSNNPSGVGSSFAASPPSPRRGLTAMLQEQRESLGISVEPSLNAEERGTLLLSVTRPAQNLLAVKSLRGVDTLPDCSATPAENKELQPVVMEEAVGNPLGILPRAACTDMQEAGCGFHATNEGPTHDETQSPVPGADVTTADAVYVPPEEDPQRALEATLMEERACLEKLQDASKDVI</sequence>
<dbReference type="EMBL" id="MKGL01000183">
    <property type="protein sequence ID" value="RNF03807.1"/>
    <property type="molecule type" value="Genomic_DNA"/>
</dbReference>